<feature type="domain" description="(S)-ureidoglycine aminohydrolase cupin" evidence="1">
    <location>
        <begin position="59"/>
        <end position="126"/>
    </location>
</feature>
<accession>A0ABU5H381</accession>
<comment type="caution">
    <text evidence="2">The sequence shown here is derived from an EMBL/GenBank/DDBJ whole genome shotgun (WGS) entry which is preliminary data.</text>
</comment>
<dbReference type="PANTHER" id="PTHR40943">
    <property type="entry name" value="CYTOPLASMIC PROTEIN-RELATED"/>
    <property type="match status" value="1"/>
</dbReference>
<keyword evidence="3" id="KW-1185">Reference proteome</keyword>
<reference evidence="2 3" key="1">
    <citation type="submission" date="2023-12" db="EMBL/GenBank/DDBJ databases">
        <title>the genome sequence of Hyalangium sp. s54d21.</title>
        <authorList>
            <person name="Zhang X."/>
        </authorList>
    </citation>
    <scope>NUCLEOTIDE SEQUENCE [LARGE SCALE GENOMIC DNA]</scope>
    <source>
        <strain evidence="3">s54d21</strain>
    </source>
</reference>
<dbReference type="InterPro" id="IPR014710">
    <property type="entry name" value="RmlC-like_jellyroll"/>
</dbReference>
<dbReference type="RefSeq" id="WP_321546483.1">
    <property type="nucleotide sequence ID" value="NZ_JAXIVS010000004.1"/>
</dbReference>
<dbReference type="InterPro" id="IPR011051">
    <property type="entry name" value="RmlC_Cupin_sf"/>
</dbReference>
<organism evidence="2 3">
    <name type="scientific">Hyalangium rubrum</name>
    <dbReference type="NCBI Taxonomy" id="3103134"/>
    <lineage>
        <taxon>Bacteria</taxon>
        <taxon>Pseudomonadati</taxon>
        <taxon>Myxococcota</taxon>
        <taxon>Myxococcia</taxon>
        <taxon>Myxococcales</taxon>
        <taxon>Cystobacterineae</taxon>
        <taxon>Archangiaceae</taxon>
        <taxon>Hyalangium</taxon>
    </lineage>
</organism>
<dbReference type="InterPro" id="IPR008579">
    <property type="entry name" value="UGlyAH_Cupin_dom"/>
</dbReference>
<dbReference type="SUPFAM" id="SSF51182">
    <property type="entry name" value="RmlC-like cupins"/>
    <property type="match status" value="1"/>
</dbReference>
<evidence type="ECO:0000259" key="1">
    <source>
        <dbReference type="Pfam" id="PF05899"/>
    </source>
</evidence>
<evidence type="ECO:0000313" key="3">
    <source>
        <dbReference type="Proteomes" id="UP001291309"/>
    </source>
</evidence>
<evidence type="ECO:0000313" key="2">
    <source>
        <dbReference type="EMBL" id="MDY7227771.1"/>
    </source>
</evidence>
<gene>
    <name evidence="2" type="ORF">SYV04_15255</name>
</gene>
<name>A0ABU5H381_9BACT</name>
<protein>
    <submittedName>
        <fullName evidence="2">Cupin domain-containing protein</fullName>
    </submittedName>
</protein>
<sequence>MSPSTPTEGQEQKMIVYTPGPIRDISGFVPLGSAEALGGKVLEGKVELFGRIDFSARGMTAGLFMSTRGKVQILFPFTEHATILEGEVTLTDESGQNHTYRPGDSYFIKQGQVILWDVKSERVIKSFFNIVENGPK</sequence>
<dbReference type="Proteomes" id="UP001291309">
    <property type="component" value="Unassembled WGS sequence"/>
</dbReference>
<dbReference type="EMBL" id="JAXIVS010000004">
    <property type="protein sequence ID" value="MDY7227771.1"/>
    <property type="molecule type" value="Genomic_DNA"/>
</dbReference>
<proteinExistence type="predicted"/>
<dbReference type="Pfam" id="PF05899">
    <property type="entry name" value="Cupin_3"/>
    <property type="match status" value="1"/>
</dbReference>
<dbReference type="Gene3D" id="2.60.120.10">
    <property type="entry name" value="Jelly Rolls"/>
    <property type="match status" value="1"/>
</dbReference>
<dbReference type="PANTHER" id="PTHR40943:SF1">
    <property type="entry name" value="CYTOPLASMIC PROTEIN"/>
    <property type="match status" value="1"/>
</dbReference>